<accession>A0A3D9TMH3</accession>
<dbReference type="RefSeq" id="WP_113938615.1">
    <property type="nucleotide sequence ID" value="NZ_JBNNVF010000009.1"/>
</dbReference>
<evidence type="ECO:0000313" key="2">
    <source>
        <dbReference type="Proteomes" id="UP000256530"/>
    </source>
</evidence>
<gene>
    <name evidence="1" type="ORF">DET55_14027</name>
</gene>
<name>A0A3D9TMH3_BACMY</name>
<dbReference type="EMBL" id="QTTY01000040">
    <property type="protein sequence ID" value="REF18418.1"/>
    <property type="molecule type" value="Genomic_DNA"/>
</dbReference>
<proteinExistence type="predicted"/>
<evidence type="ECO:0008006" key="3">
    <source>
        <dbReference type="Google" id="ProtNLM"/>
    </source>
</evidence>
<comment type="caution">
    <text evidence="1">The sequence shown here is derived from an EMBL/GenBank/DDBJ whole genome shotgun (WGS) entry which is preliminary data.</text>
</comment>
<dbReference type="AlphaFoldDB" id="A0A3D9TMH3"/>
<evidence type="ECO:0000313" key="1">
    <source>
        <dbReference type="EMBL" id="REF18418.1"/>
    </source>
</evidence>
<protein>
    <recommendedName>
        <fullName evidence="3">Lantibiotic dehydratase N-terminal domain-containing protein</fullName>
    </recommendedName>
</protein>
<organism evidence="1 2">
    <name type="scientific">Bacillus mycoides</name>
    <dbReference type="NCBI Taxonomy" id="1405"/>
    <lineage>
        <taxon>Bacteria</taxon>
        <taxon>Bacillati</taxon>
        <taxon>Bacillota</taxon>
        <taxon>Bacilli</taxon>
        <taxon>Bacillales</taxon>
        <taxon>Bacillaceae</taxon>
        <taxon>Bacillus</taxon>
        <taxon>Bacillus cereus group</taxon>
    </lineage>
</organism>
<dbReference type="Proteomes" id="UP000256530">
    <property type="component" value="Unassembled WGS sequence"/>
</dbReference>
<sequence>MAISNIYIKRKTTTKLSDIEFLLNNNLLNAVEELKFKEKELSSLKESILPLLEQEIYSNEIHRIELIKIKRKIFNDKHIKESEKELLRSMNSLKMVGSSYLEKMKEIEEGNKLLVAKFEENKEIEFLELQRMFSKKGKLYNTLLMTNPNIQSNLDKFLGKSYIEQTKNDRKLQSTLINFLIRSSLKCSPLADLTSTAILGLKYQNKKGEKIYTRLNSSLLLKWYSEIEKMDYFIFKGEYELSQMLRINEGIMSNTVLSNSASSDLVNTKVLIKRYKENAMFKKALSFIGNRRLTFDEFKMEMLHLLGDRGAEELKQLWRYFISEKIILPVKEIRGNDDGLLDTIISNMEEHQCDSHLLMKFRRIRMLVQDIENRLGKDILIEIKQVADEICDELMVEKYALNNLLYYDYVDFSEGKTEDFDEYENLINTYQLILSSFDPEIKRSLLIADVFRRKYGKEAKISGTFDILDALREFGENPEVNSDEILGMYFGNYDFNKPLNSIKRVSELHQISSEFIAMLLERISISRGDTVFVQLDELLDLAKRIKETFPGYKTYSQNVFLQRSMNTLVLNHVYPGQGMFFLRFLKYYDANLAEYRRELSRITEIKNVIDINGTFGFNANIRSLVSKKTLTMPYTIKRDNELSLADLSLSYDRNKEQLIFKSKETHEQLNPLFLGSLIITATPPPVGIINTLGNNSAAMINLGEILLNEIYINNNGNEIVYLPRIEIGQDNKKIVLSRKKWKVKTSIIRELSHVNDIVSWENILAWFCENDLPTRFYVKNGEQRSLESMQKKGNEKPQFINLNSPGLCKNLFKIMNLYSEIIIEEELPIGKEENPCEYILESSMLNRKGQMECIN</sequence>
<reference evidence="1 2" key="1">
    <citation type="submission" date="2018-08" db="EMBL/GenBank/DDBJ databases">
        <title>Freshwater and sediment microbial communities from various areas in North America, analyzing microbe dynamics in response to fracking.</title>
        <authorList>
            <person name="Lamendella R."/>
        </authorList>
    </citation>
    <scope>NUCLEOTIDE SEQUENCE [LARGE SCALE GENOMIC DNA]</scope>
    <source>
        <strain evidence="1 2">DB-1</strain>
    </source>
</reference>